<evidence type="ECO:0000313" key="1">
    <source>
        <dbReference type="EMBL" id="AWT58922.1"/>
    </source>
</evidence>
<dbReference type="EMBL" id="CP029803">
    <property type="protein sequence ID" value="AWT58922.1"/>
    <property type="molecule type" value="Genomic_DNA"/>
</dbReference>
<evidence type="ECO:0000313" key="2">
    <source>
        <dbReference type="Proteomes" id="UP000247465"/>
    </source>
</evidence>
<name>A0A2Z4ANE1_9BACT</name>
<proteinExistence type="predicted"/>
<dbReference type="Proteomes" id="UP000247465">
    <property type="component" value="Chromosome"/>
</dbReference>
<protein>
    <submittedName>
        <fullName evidence="1">Uncharacterized protein</fullName>
    </submittedName>
</protein>
<gene>
    <name evidence="1" type="ORF">DF168_00094</name>
</gene>
<accession>A0A2Z4ANE1</accession>
<reference evidence="1 2" key="1">
    <citation type="submission" date="2018-06" db="EMBL/GenBank/DDBJ databases">
        <title>Draft Genome Sequence of a Novel Marine Bacterium Related to the Verrucomicrobia.</title>
        <authorList>
            <person name="Vosseberg J."/>
            <person name="Martijn J."/>
            <person name="Ettema T.J.G."/>
        </authorList>
    </citation>
    <scope>NUCLEOTIDE SEQUENCE [LARGE SCALE GENOMIC DNA]</scope>
    <source>
        <strain evidence="1">TARA_B100001123</strain>
    </source>
</reference>
<dbReference type="Gene3D" id="2.60.120.620">
    <property type="entry name" value="q2cbj1_9rhob like domain"/>
    <property type="match status" value="1"/>
</dbReference>
<sequence length="401" mass="45892">MSSRQKSGVFQDSSSVTSRINYHSTAFADSMPGLAAPGATSQRLAHLEEHGFVIITDFVGNPWIPVLREAGRRITEACAPEYGYSKLDCSKGYVHRAKADEAWAIRGLIHPAFGEPCFAQFLGSPDFLNFVDSWCDLKPHELEMTAMLLWCNPRKNEHKLGWHRDATWWGTGEPHRAQRVDRGSTLDDYSEEVEKIRWKEIQEKNAKSLQERNGVSLFLALVDEECHELVPGSHKRWRTPFEHDVLLPKKMKDMGVPYTPSWNGIDPLPDQVAIRLKAGEALIRIGSNIHTGHTVPEQERNTLSIGWSKWEDPNTKEPMVADARYAWQLDPAVREALPHKWMKIAWDRWAEKQKLGETLEDRYTEFDIERIKGGELVGWRGELERQAVEAGEKWEPFQTLS</sequence>
<dbReference type="PANTHER" id="PTHR40470:SF1">
    <property type="entry name" value="PHYTANOYL-COA DIOXYGENASE FAMILY PROTEIN (AFU_ORTHOLOGUE AFUA_2G15850)"/>
    <property type="match status" value="1"/>
</dbReference>
<dbReference type="AlphaFoldDB" id="A0A2Z4ANE1"/>
<dbReference type="PANTHER" id="PTHR40470">
    <property type="entry name" value="PHYTANOYL-COA DIOXYGENASE FAMILY PROTEIN (AFU_ORTHOLOGUE AFUA_2G15850)"/>
    <property type="match status" value="1"/>
</dbReference>
<organism evidence="1 2">
    <name type="scientific">Candidatus Moanibacter tarae</name>
    <dbReference type="NCBI Taxonomy" id="2200854"/>
    <lineage>
        <taxon>Bacteria</taxon>
        <taxon>Pseudomonadati</taxon>
        <taxon>Verrucomicrobiota</taxon>
        <taxon>Opitutia</taxon>
        <taxon>Puniceicoccales</taxon>
        <taxon>Puniceicoccales incertae sedis</taxon>
        <taxon>Candidatus Moanibacter</taxon>
    </lineage>
</organism>
<dbReference type="KEGG" id="mtar:DF168_00094"/>
<dbReference type="SUPFAM" id="SSF51197">
    <property type="entry name" value="Clavaminate synthase-like"/>
    <property type="match status" value="1"/>
</dbReference>